<protein>
    <submittedName>
        <fullName evidence="2">Uncharacterized protein</fullName>
    </submittedName>
</protein>
<accession>A0A4Y2B6V2</accession>
<gene>
    <name evidence="2" type="ORF">AVEN_192099_1</name>
</gene>
<sequence>MDDEENPFGNKINVCKAGKIQSWRRLNLSFLIDGRKGTGPLQPPTVELMGPRWPDGKVSALRPKDSKFEPDSTQDPLSSNHGSNLRGPSQISPRVSSKTGRSFIQYPGEPIQP</sequence>
<feature type="region of interest" description="Disordered" evidence="1">
    <location>
        <begin position="33"/>
        <end position="113"/>
    </location>
</feature>
<name>A0A4Y2B6V2_ARAVE</name>
<evidence type="ECO:0000256" key="1">
    <source>
        <dbReference type="SAM" id="MobiDB-lite"/>
    </source>
</evidence>
<dbReference type="EMBL" id="BGPR01000056">
    <property type="protein sequence ID" value="GBL87940.1"/>
    <property type="molecule type" value="Genomic_DNA"/>
</dbReference>
<proteinExistence type="predicted"/>
<keyword evidence="3" id="KW-1185">Reference proteome</keyword>
<reference evidence="2 3" key="1">
    <citation type="journal article" date="2019" name="Sci. Rep.">
        <title>Orb-weaving spider Araneus ventricosus genome elucidates the spidroin gene catalogue.</title>
        <authorList>
            <person name="Kono N."/>
            <person name="Nakamura H."/>
            <person name="Ohtoshi R."/>
            <person name="Moran D.A.P."/>
            <person name="Shinohara A."/>
            <person name="Yoshida Y."/>
            <person name="Fujiwara M."/>
            <person name="Mori M."/>
            <person name="Tomita M."/>
            <person name="Arakawa K."/>
        </authorList>
    </citation>
    <scope>NUCLEOTIDE SEQUENCE [LARGE SCALE GENOMIC DNA]</scope>
</reference>
<evidence type="ECO:0000313" key="2">
    <source>
        <dbReference type="EMBL" id="GBL87940.1"/>
    </source>
</evidence>
<dbReference type="Proteomes" id="UP000499080">
    <property type="component" value="Unassembled WGS sequence"/>
</dbReference>
<feature type="compositionally biased region" description="Polar residues" evidence="1">
    <location>
        <begin position="71"/>
        <end position="102"/>
    </location>
</feature>
<comment type="caution">
    <text evidence="2">The sequence shown here is derived from an EMBL/GenBank/DDBJ whole genome shotgun (WGS) entry which is preliminary data.</text>
</comment>
<organism evidence="2 3">
    <name type="scientific">Araneus ventricosus</name>
    <name type="common">Orbweaver spider</name>
    <name type="synonym">Epeira ventricosa</name>
    <dbReference type="NCBI Taxonomy" id="182803"/>
    <lineage>
        <taxon>Eukaryota</taxon>
        <taxon>Metazoa</taxon>
        <taxon>Ecdysozoa</taxon>
        <taxon>Arthropoda</taxon>
        <taxon>Chelicerata</taxon>
        <taxon>Arachnida</taxon>
        <taxon>Araneae</taxon>
        <taxon>Araneomorphae</taxon>
        <taxon>Entelegynae</taxon>
        <taxon>Araneoidea</taxon>
        <taxon>Araneidae</taxon>
        <taxon>Araneus</taxon>
    </lineage>
</organism>
<evidence type="ECO:0000313" key="3">
    <source>
        <dbReference type="Proteomes" id="UP000499080"/>
    </source>
</evidence>
<dbReference type="AlphaFoldDB" id="A0A4Y2B6V2"/>